<evidence type="ECO:0000256" key="7">
    <source>
        <dbReference type="SAM" id="Phobius"/>
    </source>
</evidence>
<proteinExistence type="inferred from homology"/>
<keyword evidence="10" id="KW-1185">Reference proteome</keyword>
<name>A0ABM5LKS3_FIBSS</name>
<dbReference type="EMBL" id="CP001792">
    <property type="protein sequence ID" value="ACX76244.1"/>
    <property type="molecule type" value="Genomic_DNA"/>
</dbReference>
<protein>
    <recommendedName>
        <fullName evidence="8">Acyltransferase 3 domain-containing protein</fullName>
    </recommendedName>
</protein>
<keyword evidence="3" id="KW-1003">Cell membrane</keyword>
<keyword evidence="5 7" id="KW-1133">Transmembrane helix</keyword>
<evidence type="ECO:0000259" key="8">
    <source>
        <dbReference type="Pfam" id="PF01757"/>
    </source>
</evidence>
<organism evidence="9 10">
    <name type="scientific">Fibrobacter succinogenes (strain ATCC 19169 / S85)</name>
    <dbReference type="NCBI Taxonomy" id="59374"/>
    <lineage>
        <taxon>Bacteria</taxon>
        <taxon>Pseudomonadati</taxon>
        <taxon>Fibrobacterota</taxon>
        <taxon>Fibrobacteria</taxon>
        <taxon>Fibrobacterales</taxon>
        <taxon>Fibrobacteraceae</taxon>
        <taxon>Fibrobacter</taxon>
    </lineage>
</organism>
<evidence type="ECO:0000313" key="10">
    <source>
        <dbReference type="Proteomes" id="UP000001497"/>
    </source>
</evidence>
<dbReference type="RefSeq" id="WP_015732370.1">
    <property type="nucleotide sequence ID" value="NC_013410.1"/>
</dbReference>
<dbReference type="Proteomes" id="UP000001497">
    <property type="component" value="Chromosome"/>
</dbReference>
<feature type="transmembrane region" description="Helical" evidence="7">
    <location>
        <begin position="80"/>
        <end position="106"/>
    </location>
</feature>
<evidence type="ECO:0000256" key="3">
    <source>
        <dbReference type="ARBA" id="ARBA00022475"/>
    </source>
</evidence>
<feature type="transmembrane region" description="Helical" evidence="7">
    <location>
        <begin position="211"/>
        <end position="230"/>
    </location>
</feature>
<keyword evidence="6 7" id="KW-0472">Membrane</keyword>
<evidence type="ECO:0000256" key="4">
    <source>
        <dbReference type="ARBA" id="ARBA00022692"/>
    </source>
</evidence>
<evidence type="ECO:0000256" key="1">
    <source>
        <dbReference type="ARBA" id="ARBA00004651"/>
    </source>
</evidence>
<feature type="transmembrane region" description="Helical" evidence="7">
    <location>
        <begin position="12"/>
        <end position="33"/>
    </location>
</feature>
<feature type="transmembrane region" description="Helical" evidence="7">
    <location>
        <begin position="303"/>
        <end position="323"/>
    </location>
</feature>
<gene>
    <name evidence="9" type="ordered locus">Fisuc_2661</name>
</gene>
<comment type="subcellular location">
    <subcellularLocation>
        <location evidence="1">Cell membrane</location>
        <topology evidence="1">Multi-pass membrane protein</topology>
    </subcellularLocation>
</comment>
<evidence type="ECO:0000256" key="2">
    <source>
        <dbReference type="ARBA" id="ARBA00007400"/>
    </source>
</evidence>
<accession>A0ABM5LKS3</accession>
<comment type="similarity">
    <text evidence="2">Belongs to the acyltransferase 3 family.</text>
</comment>
<feature type="transmembrane region" description="Helical" evidence="7">
    <location>
        <begin position="39"/>
        <end position="59"/>
    </location>
</feature>
<evidence type="ECO:0000256" key="5">
    <source>
        <dbReference type="ARBA" id="ARBA00022989"/>
    </source>
</evidence>
<feature type="transmembrane region" description="Helical" evidence="7">
    <location>
        <begin position="266"/>
        <end position="283"/>
    </location>
</feature>
<evidence type="ECO:0000313" key="9">
    <source>
        <dbReference type="EMBL" id="ACX76244.1"/>
    </source>
</evidence>
<dbReference type="Pfam" id="PF01757">
    <property type="entry name" value="Acyl_transf_3"/>
    <property type="match status" value="1"/>
</dbReference>
<evidence type="ECO:0000256" key="6">
    <source>
        <dbReference type="ARBA" id="ARBA00023136"/>
    </source>
</evidence>
<keyword evidence="4 7" id="KW-0812">Transmembrane</keyword>
<reference evidence="9" key="1">
    <citation type="submission" date="2009-10" db="EMBL/GenBank/DDBJ databases">
        <title>Complete sequence of Fibrobacter succinogenes subsp. succinogenes S85.</title>
        <authorList>
            <consortium name="US DOE Joint Genome Institute"/>
            <person name="Lucas S."/>
            <person name="Copeland A."/>
            <person name="Lapidus A."/>
            <person name="Glavina del Rio T."/>
            <person name="Tice H."/>
            <person name="Bruce D."/>
            <person name="Goodwin L."/>
            <person name="Pitluck S."/>
            <person name="Chertkov O."/>
            <person name="Detter J.C."/>
            <person name="Han C."/>
            <person name="Tapia R."/>
            <person name="Larimer F."/>
            <person name="Land M."/>
            <person name="Hauser L."/>
            <person name="Kyrpides N."/>
            <person name="Mikhailova N."/>
            <person name="Weimer P.J."/>
            <person name="Stevenson D.M."/>
            <person name="Boyum J."/>
            <person name="Brumm P.I."/>
            <person name="Mead D."/>
        </authorList>
    </citation>
    <scope>NUCLEOTIDE SEQUENCE [LARGE SCALE GENOMIC DNA]</scope>
    <source>
        <strain evidence="9">S85</strain>
    </source>
</reference>
<sequence>MSETKQYNYCLDFIKGIACICVVFMHCEFPGLLGTVVQAVSRFCVPLFFMVSGYFCYFISANPEKINSNMARKIKHVGKITLYACVAYVLFDFVQYFVFGKSVFYFSKGALLNLLLFNQPFVVAGQYWFLFALLYDYVLFALVLRVHKIKSIYVVATIMIFVYILLAQGMHLAGIKIPNMYYRNFFVEGLCFFTMGNWIHAYKSKLKFTRGGGVMAIAIVCTVLCLLERFLMGRDFGVNIVTFPQVFCLFLYAVNNPNKHAGVLQIIGKRYSMFVYIIHPIVWHTMEHVYELCGVASNVVALYVLPLIVVFITLLISHIIYYAKNSTHIPVHG</sequence>
<dbReference type="PANTHER" id="PTHR40074">
    <property type="entry name" value="O-ACETYLTRANSFERASE WECH"/>
    <property type="match status" value="1"/>
</dbReference>
<feature type="transmembrane region" description="Helical" evidence="7">
    <location>
        <begin position="151"/>
        <end position="175"/>
    </location>
</feature>
<dbReference type="PANTHER" id="PTHR40074:SF2">
    <property type="entry name" value="O-ACETYLTRANSFERASE WECH"/>
    <property type="match status" value="1"/>
</dbReference>
<dbReference type="InterPro" id="IPR002656">
    <property type="entry name" value="Acyl_transf_3_dom"/>
</dbReference>
<feature type="transmembrane region" description="Helical" evidence="7">
    <location>
        <begin position="181"/>
        <end position="199"/>
    </location>
</feature>
<feature type="domain" description="Acyltransferase 3" evidence="8">
    <location>
        <begin position="8"/>
        <end position="316"/>
    </location>
</feature>
<feature type="transmembrane region" description="Helical" evidence="7">
    <location>
        <begin position="236"/>
        <end position="254"/>
    </location>
</feature>
<feature type="transmembrane region" description="Helical" evidence="7">
    <location>
        <begin position="126"/>
        <end position="144"/>
    </location>
</feature>